<keyword evidence="6 11" id="KW-0808">Transferase</keyword>
<dbReference type="NCBIfam" id="NF004970">
    <property type="entry name" value="PRK06333.1"/>
    <property type="match status" value="1"/>
</dbReference>
<evidence type="ECO:0000256" key="1">
    <source>
        <dbReference type="ARBA" id="ARBA00005194"/>
    </source>
</evidence>
<evidence type="ECO:0000256" key="13">
    <source>
        <dbReference type="RuleBase" id="RU003694"/>
    </source>
</evidence>
<dbReference type="CDD" id="cd00834">
    <property type="entry name" value="KAS_I_II"/>
    <property type="match status" value="1"/>
</dbReference>
<comment type="catalytic activity">
    <reaction evidence="11">
        <text>a fatty acyl-[ACP] + malonyl-[ACP] + H(+) = a 3-oxoacyl-[ACP] + holo-[ACP] + CO2</text>
        <dbReference type="Rhea" id="RHEA:22836"/>
        <dbReference type="Rhea" id="RHEA-COMP:9623"/>
        <dbReference type="Rhea" id="RHEA-COMP:9685"/>
        <dbReference type="Rhea" id="RHEA-COMP:9916"/>
        <dbReference type="Rhea" id="RHEA-COMP:14125"/>
        <dbReference type="ChEBI" id="CHEBI:15378"/>
        <dbReference type="ChEBI" id="CHEBI:16526"/>
        <dbReference type="ChEBI" id="CHEBI:64479"/>
        <dbReference type="ChEBI" id="CHEBI:78449"/>
        <dbReference type="ChEBI" id="CHEBI:78776"/>
        <dbReference type="ChEBI" id="CHEBI:138651"/>
    </reaction>
</comment>
<dbReference type="EC" id="2.3.1.179" evidence="3 11"/>
<evidence type="ECO:0000256" key="3">
    <source>
        <dbReference type="ARBA" id="ARBA00012356"/>
    </source>
</evidence>
<dbReference type="UniPathway" id="UPA00094"/>
<dbReference type="Gene3D" id="3.40.47.10">
    <property type="match status" value="1"/>
</dbReference>
<evidence type="ECO:0000256" key="11">
    <source>
        <dbReference type="PIRNR" id="PIRNR000447"/>
    </source>
</evidence>
<evidence type="ECO:0000256" key="4">
    <source>
        <dbReference type="ARBA" id="ARBA00014657"/>
    </source>
</evidence>
<dbReference type="NCBIfam" id="NF005589">
    <property type="entry name" value="PRK07314.1"/>
    <property type="match status" value="1"/>
</dbReference>
<keyword evidence="16" id="KW-1185">Reference proteome</keyword>
<comment type="pathway">
    <text evidence="1 11">Lipid metabolism; fatty acid biosynthesis.</text>
</comment>
<comment type="similarity">
    <text evidence="2 11 13">Belongs to the thiolase-like superfamily. Beta-ketoacyl-ACP synthases family.</text>
</comment>
<dbReference type="GO" id="GO:0004315">
    <property type="term" value="F:3-oxoacyl-[acyl-carrier-protein] synthase activity"/>
    <property type="evidence" value="ECO:0007669"/>
    <property type="project" value="UniProtKB-UniRule"/>
</dbReference>
<dbReference type="SUPFAM" id="SSF53901">
    <property type="entry name" value="Thiolase-like"/>
    <property type="match status" value="2"/>
</dbReference>
<dbReference type="PROSITE" id="PS52004">
    <property type="entry name" value="KS3_2"/>
    <property type="match status" value="1"/>
</dbReference>
<keyword evidence="8" id="KW-0443">Lipid metabolism</keyword>
<evidence type="ECO:0000256" key="10">
    <source>
        <dbReference type="ARBA" id="ARBA00023315"/>
    </source>
</evidence>
<evidence type="ECO:0000313" key="15">
    <source>
        <dbReference type="EMBL" id="GEO81418.1"/>
    </source>
</evidence>
<dbReference type="Pfam" id="PF00109">
    <property type="entry name" value="ketoacyl-synt"/>
    <property type="match status" value="1"/>
</dbReference>
<dbReference type="InterPro" id="IPR017568">
    <property type="entry name" value="3-oxoacyl-ACP_synth-2"/>
</dbReference>
<protein>
    <recommendedName>
        <fullName evidence="4 11">3-oxoacyl-[acyl-carrier-protein] synthase 2</fullName>
        <ecNumber evidence="3 11">2.3.1.179</ecNumber>
    </recommendedName>
</protein>
<evidence type="ECO:0000256" key="8">
    <source>
        <dbReference type="ARBA" id="ARBA00023098"/>
    </source>
</evidence>
<feature type="active site" description="For beta-ketoacyl synthase activity" evidence="12">
    <location>
        <position position="170"/>
    </location>
</feature>
<dbReference type="FunFam" id="3.40.47.10:FF:000009">
    <property type="entry name" value="3-oxoacyl-[acyl-carrier-protein] synthase 2"/>
    <property type="match status" value="1"/>
</dbReference>
<dbReference type="PROSITE" id="PS00606">
    <property type="entry name" value="KS3_1"/>
    <property type="match status" value="1"/>
</dbReference>
<evidence type="ECO:0000256" key="7">
    <source>
        <dbReference type="ARBA" id="ARBA00022832"/>
    </source>
</evidence>
<name>A0A512H7K6_9PROT</name>
<keyword evidence="10 11" id="KW-0012">Acyltransferase</keyword>
<evidence type="ECO:0000259" key="14">
    <source>
        <dbReference type="PROSITE" id="PS52004"/>
    </source>
</evidence>
<dbReference type="PIRSF" id="PIRSF000447">
    <property type="entry name" value="KAS_II"/>
    <property type="match status" value="1"/>
</dbReference>
<dbReference type="Proteomes" id="UP000321567">
    <property type="component" value="Unassembled WGS sequence"/>
</dbReference>
<dbReference type="InterPro" id="IPR014030">
    <property type="entry name" value="Ketoacyl_synth_N"/>
</dbReference>
<dbReference type="InterPro" id="IPR016039">
    <property type="entry name" value="Thiolase-like"/>
</dbReference>
<evidence type="ECO:0000256" key="6">
    <source>
        <dbReference type="ARBA" id="ARBA00022679"/>
    </source>
</evidence>
<dbReference type="SMART" id="SM00825">
    <property type="entry name" value="PKS_KS"/>
    <property type="match status" value="1"/>
</dbReference>
<dbReference type="EMBL" id="BJZO01000036">
    <property type="protein sequence ID" value="GEO81418.1"/>
    <property type="molecule type" value="Genomic_DNA"/>
</dbReference>
<dbReference type="Pfam" id="PF02801">
    <property type="entry name" value="Ketoacyl-synt_C"/>
    <property type="match status" value="1"/>
</dbReference>
<comment type="catalytic activity">
    <reaction evidence="11">
        <text>(9Z)-hexadecenoyl-[ACP] + malonyl-[ACP] + H(+) = 3-oxo-(11Z)-octadecenoyl-[ACP] + holo-[ACP] + CO2</text>
        <dbReference type="Rhea" id="RHEA:55040"/>
        <dbReference type="Rhea" id="RHEA-COMP:9623"/>
        <dbReference type="Rhea" id="RHEA-COMP:9685"/>
        <dbReference type="Rhea" id="RHEA-COMP:10800"/>
        <dbReference type="Rhea" id="RHEA-COMP:14074"/>
        <dbReference type="ChEBI" id="CHEBI:15378"/>
        <dbReference type="ChEBI" id="CHEBI:16526"/>
        <dbReference type="ChEBI" id="CHEBI:64479"/>
        <dbReference type="ChEBI" id="CHEBI:78449"/>
        <dbReference type="ChEBI" id="CHEBI:83989"/>
        <dbReference type="ChEBI" id="CHEBI:138538"/>
        <dbReference type="EC" id="2.3.1.179"/>
    </reaction>
</comment>
<dbReference type="PANTHER" id="PTHR11712:SF336">
    <property type="entry name" value="3-OXOACYL-[ACYL-CARRIER-PROTEIN] SYNTHASE, MITOCHONDRIAL"/>
    <property type="match status" value="1"/>
</dbReference>
<keyword evidence="9 11" id="KW-0275">Fatty acid biosynthesis</keyword>
<dbReference type="InterPro" id="IPR014031">
    <property type="entry name" value="Ketoacyl_synth_C"/>
</dbReference>
<evidence type="ECO:0000256" key="12">
    <source>
        <dbReference type="PIRSR" id="PIRSR000447-1"/>
    </source>
</evidence>
<dbReference type="RefSeq" id="WP_147163456.1">
    <property type="nucleotide sequence ID" value="NZ_BJZO01000036.1"/>
</dbReference>
<dbReference type="NCBIfam" id="TIGR03150">
    <property type="entry name" value="fabF"/>
    <property type="match status" value="1"/>
</dbReference>
<accession>A0A512H7K6</accession>
<dbReference type="PANTHER" id="PTHR11712">
    <property type="entry name" value="POLYKETIDE SYNTHASE-RELATED"/>
    <property type="match status" value="1"/>
</dbReference>
<keyword evidence="7" id="KW-0276">Fatty acid metabolism</keyword>
<keyword evidence="5 11" id="KW-0444">Lipid biosynthesis</keyword>
<dbReference type="InterPro" id="IPR000794">
    <property type="entry name" value="Beta-ketoacyl_synthase"/>
</dbReference>
<proteinExistence type="inferred from homology"/>
<evidence type="ECO:0000256" key="9">
    <source>
        <dbReference type="ARBA" id="ARBA00023160"/>
    </source>
</evidence>
<reference evidence="15 16" key="1">
    <citation type="submission" date="2019-07" db="EMBL/GenBank/DDBJ databases">
        <title>Whole genome shotgun sequence of Rhodospirillum oryzae NBRC 107573.</title>
        <authorList>
            <person name="Hosoyama A."/>
            <person name="Uohara A."/>
            <person name="Ohji S."/>
            <person name="Ichikawa N."/>
        </authorList>
    </citation>
    <scope>NUCLEOTIDE SEQUENCE [LARGE SCALE GENOMIC DNA]</scope>
    <source>
        <strain evidence="15 16">NBRC 107573</strain>
    </source>
</reference>
<comment type="caution">
    <text evidence="15">The sequence shown here is derived from an EMBL/GenBank/DDBJ whole genome shotgun (WGS) entry which is preliminary data.</text>
</comment>
<organism evidence="15 16">
    <name type="scientific">Pararhodospirillum oryzae</name>
    <dbReference type="NCBI Taxonomy" id="478448"/>
    <lineage>
        <taxon>Bacteria</taxon>
        <taxon>Pseudomonadati</taxon>
        <taxon>Pseudomonadota</taxon>
        <taxon>Alphaproteobacteria</taxon>
        <taxon>Rhodospirillales</taxon>
        <taxon>Rhodospirillaceae</taxon>
        <taxon>Pararhodospirillum</taxon>
    </lineage>
</organism>
<evidence type="ECO:0000256" key="5">
    <source>
        <dbReference type="ARBA" id="ARBA00022516"/>
    </source>
</evidence>
<dbReference type="InterPro" id="IPR018201">
    <property type="entry name" value="Ketoacyl_synth_AS"/>
</dbReference>
<evidence type="ECO:0000256" key="2">
    <source>
        <dbReference type="ARBA" id="ARBA00008467"/>
    </source>
</evidence>
<dbReference type="OrthoDB" id="9808669at2"/>
<dbReference type="AlphaFoldDB" id="A0A512H7K6"/>
<dbReference type="InterPro" id="IPR020841">
    <property type="entry name" value="PKS_Beta-ketoAc_synthase_dom"/>
</dbReference>
<evidence type="ECO:0000313" key="16">
    <source>
        <dbReference type="Proteomes" id="UP000321567"/>
    </source>
</evidence>
<dbReference type="GO" id="GO:0006633">
    <property type="term" value="P:fatty acid biosynthetic process"/>
    <property type="evidence" value="ECO:0007669"/>
    <property type="project" value="UniProtKB-UniRule"/>
</dbReference>
<sequence length="420" mass="44003">MRRVVVTGLGLVTPLGCGVGTVWERLTQGVSGIRAINRFDVSDLPSQVAGLVPSKDEGAHGFDPDSVASAKDRRRMDDFIVYGLAAAIEAVTDSGWMPTDEESQERTGVMIGSGIGGLPSIADTAVLLKEHGPRKVSPFFIPASLINLVSGHVSIRYGFKGPNHAVVTACSTGAHAIGDASRLIMFGDADVMVAGGAEAAVCRIGMAGFAAARALSTHYNATPTEASRPWDKGRDGFVMGEGSGVLVLEELEHAKKRGAKIYAEIVGYGLSGDAYHITAPAEDGSGGFRAMRNALRNANLSLEQIDYVNAHGTSTPLGDEIELGAVKRLFGDHAYKLTMSSTKSAIGHLLGAAGSVEAIFSILALRNQLVPPTLNLRDPSDNCDIDLAPLVAKERPIRYALSNSFGFGGTNASLIFTAAP</sequence>
<feature type="domain" description="Ketosynthase family 3 (KS3)" evidence="14">
    <location>
        <begin position="1"/>
        <end position="418"/>
    </location>
</feature>
<comment type="function">
    <text evidence="11">Involved in the type II fatty acid elongation cycle. Catalyzes the elongation of a wide range of acyl-ACP by the addition of two carbons from malonyl-ACP to an acyl acceptor. Can efficiently catalyze the conversion of palmitoleoyl-ACP (cis-hexadec-9-enoyl-ACP) to cis-vaccenoyl-ACP (cis-octadec-11-enoyl-ACP), an essential step in the thermal regulation of fatty acid composition.</text>
</comment>
<gene>
    <name evidence="15" type="ORF">ROR02_15490</name>
</gene>